<feature type="domain" description="EF-hand" evidence="2">
    <location>
        <begin position="198"/>
        <end position="233"/>
    </location>
</feature>
<sequence>MLTRLRRDIAHVTLPTLQFITVAIMLKTAPGKGWGLGIGVLAATGLAGWLRSLKTARAISDTPTSRIASAAQGYVELTGRGRPLDGTPLLSPVNGLPVLWYRVETQRRQSDGKWRHVSTDESDASFLLDDGSGLCAVDPEGAEMMVSRKETYTQGDTRHTQWCLISQDSIYVLGDFATLGSIAPDFDVSRQTRELLDHWKSDRKRLLERFDLDGDGEIDLREWELARRQAHREVTKLRDEILSAPEAHVVRKPTSKALFLVSDLAPDRLAARYRWWSVYHIAVFFASAAAAAAWFNTVGGLAP</sequence>
<keyword evidence="1" id="KW-1133">Transmembrane helix</keyword>
<organism evidence="3 4">
    <name type="scientific">Aromatoleum petrolei</name>
    <dbReference type="NCBI Taxonomy" id="76116"/>
    <lineage>
        <taxon>Bacteria</taxon>
        <taxon>Pseudomonadati</taxon>
        <taxon>Pseudomonadota</taxon>
        <taxon>Betaproteobacteria</taxon>
        <taxon>Rhodocyclales</taxon>
        <taxon>Rhodocyclaceae</taxon>
        <taxon>Aromatoleum</taxon>
    </lineage>
</organism>
<dbReference type="PROSITE" id="PS50222">
    <property type="entry name" value="EF_HAND_2"/>
    <property type="match status" value="1"/>
</dbReference>
<evidence type="ECO:0000256" key="1">
    <source>
        <dbReference type="SAM" id="Phobius"/>
    </source>
</evidence>
<dbReference type="InterPro" id="IPR002048">
    <property type="entry name" value="EF_hand_dom"/>
</dbReference>
<keyword evidence="1" id="KW-0472">Membrane</keyword>
<dbReference type="RefSeq" id="WP_169208098.1">
    <property type="nucleotide sequence ID" value="NZ_CP059560.1"/>
</dbReference>
<feature type="transmembrane region" description="Helical" evidence="1">
    <location>
        <begin position="33"/>
        <end position="50"/>
    </location>
</feature>
<evidence type="ECO:0000259" key="2">
    <source>
        <dbReference type="PROSITE" id="PS50222"/>
    </source>
</evidence>
<proteinExistence type="predicted"/>
<dbReference type="EMBL" id="WTVR01000051">
    <property type="protein sequence ID" value="NMF90764.1"/>
    <property type="molecule type" value="Genomic_DNA"/>
</dbReference>
<dbReference type="InterPro" id="IPR018247">
    <property type="entry name" value="EF_Hand_1_Ca_BS"/>
</dbReference>
<name>A0ABX1MXE2_9RHOO</name>
<dbReference type="PROSITE" id="PS00018">
    <property type="entry name" value="EF_HAND_1"/>
    <property type="match status" value="1"/>
</dbReference>
<feature type="transmembrane region" description="Helical" evidence="1">
    <location>
        <begin position="276"/>
        <end position="295"/>
    </location>
</feature>
<evidence type="ECO:0000313" key="4">
    <source>
        <dbReference type="Proteomes" id="UP000652074"/>
    </source>
</evidence>
<dbReference type="Proteomes" id="UP000652074">
    <property type="component" value="Unassembled WGS sequence"/>
</dbReference>
<keyword evidence="4" id="KW-1185">Reference proteome</keyword>
<feature type="transmembrane region" description="Helical" evidence="1">
    <location>
        <begin position="9"/>
        <end position="27"/>
    </location>
</feature>
<evidence type="ECO:0000313" key="3">
    <source>
        <dbReference type="EMBL" id="NMF90764.1"/>
    </source>
</evidence>
<comment type="caution">
    <text evidence="3">The sequence shown here is derived from an EMBL/GenBank/DDBJ whole genome shotgun (WGS) entry which is preliminary data.</text>
</comment>
<gene>
    <name evidence="3" type="ORF">GPA26_20055</name>
</gene>
<reference evidence="3 4" key="1">
    <citation type="submission" date="2019-12" db="EMBL/GenBank/DDBJ databases">
        <title>Comparative genomics gives insights into the taxonomy of the Azoarcus-Aromatoleum group and reveals separate origins of nif in the plant-associated Azoarcus and non-plant-associated Aromatoleum sub-groups.</title>
        <authorList>
            <person name="Lafos M."/>
            <person name="Maluk M."/>
            <person name="Batista M."/>
            <person name="Junghare M."/>
            <person name="Carmona M."/>
            <person name="Faoro H."/>
            <person name="Cruz L.M."/>
            <person name="Battistoni F."/>
            <person name="De Souza E."/>
            <person name="Pedrosa F."/>
            <person name="Chen W.-M."/>
            <person name="Poole P.S."/>
            <person name="Dixon R.A."/>
            <person name="James E.K."/>
        </authorList>
    </citation>
    <scope>NUCLEOTIDE SEQUENCE [LARGE SCALE GENOMIC DNA]</scope>
    <source>
        <strain evidence="3 4">ToN1</strain>
    </source>
</reference>
<protein>
    <recommendedName>
        <fullName evidence="2">EF-hand domain-containing protein</fullName>
    </recommendedName>
</protein>
<keyword evidence="1" id="KW-0812">Transmembrane</keyword>
<accession>A0ABX1MXE2</accession>